<evidence type="ECO:0000259" key="7">
    <source>
        <dbReference type="Pfam" id="PF14197"/>
    </source>
</evidence>
<name>J3K597_COCIM</name>
<dbReference type="PANTHER" id="PTHR19336">
    <property type="entry name" value="UNCHARACTERIZED DUF1167"/>
    <property type="match status" value="1"/>
</dbReference>
<evidence type="ECO:0000256" key="1">
    <source>
        <dbReference type="ARBA" id="ARBA00004267"/>
    </source>
</evidence>
<gene>
    <name evidence="8" type="ORF">CIMG_08326</name>
</gene>
<dbReference type="AlphaFoldDB" id="J3K597"/>
<feature type="coiled-coil region" evidence="4">
    <location>
        <begin position="349"/>
        <end position="390"/>
    </location>
</feature>
<dbReference type="InterPro" id="IPR051756">
    <property type="entry name" value="Centrosomal_MT-associated"/>
</dbReference>
<evidence type="ECO:0000259" key="6">
    <source>
        <dbReference type="Pfam" id="PF06657"/>
    </source>
</evidence>
<dbReference type="Pfam" id="PF14197">
    <property type="entry name" value="Cep57_CLD_2"/>
    <property type="match status" value="1"/>
</dbReference>
<evidence type="ECO:0000313" key="8">
    <source>
        <dbReference type="EMBL" id="EAS29580.3"/>
    </source>
</evidence>
<dbReference type="GO" id="GO:0008017">
    <property type="term" value="F:microtubule binding"/>
    <property type="evidence" value="ECO:0007669"/>
    <property type="project" value="InterPro"/>
</dbReference>
<feature type="region of interest" description="Disordered" evidence="5">
    <location>
        <begin position="980"/>
        <end position="1006"/>
    </location>
</feature>
<feature type="compositionally biased region" description="Basic and acidic residues" evidence="5">
    <location>
        <begin position="741"/>
        <end position="752"/>
    </location>
</feature>
<reference evidence="9" key="1">
    <citation type="journal article" date="2009" name="Genome Res.">
        <title>Comparative genomic analyses of the human fungal pathogens Coccidioides and their relatives.</title>
        <authorList>
            <person name="Sharpton T.J."/>
            <person name="Stajich J.E."/>
            <person name="Rounsley S.D."/>
            <person name="Gardner M.J."/>
            <person name="Wortman J.R."/>
            <person name="Jordar V.S."/>
            <person name="Maiti R."/>
            <person name="Kodira C.D."/>
            <person name="Neafsey D.E."/>
            <person name="Zeng Q."/>
            <person name="Hung C.-Y."/>
            <person name="McMahan C."/>
            <person name="Muszewska A."/>
            <person name="Grynberg M."/>
            <person name="Mandel M.A."/>
            <person name="Kellner E.M."/>
            <person name="Barker B.M."/>
            <person name="Galgiani J.N."/>
            <person name="Orbach M.J."/>
            <person name="Kirkland T.N."/>
            <person name="Cole G.T."/>
            <person name="Henn M.R."/>
            <person name="Birren B.W."/>
            <person name="Taylor J.W."/>
        </authorList>
    </citation>
    <scope>NUCLEOTIDE SEQUENCE [LARGE SCALE GENOMIC DNA]</scope>
    <source>
        <strain evidence="9">RS</strain>
    </source>
</reference>
<feature type="region of interest" description="Disordered" evidence="5">
    <location>
        <begin position="538"/>
        <end position="558"/>
    </location>
</feature>
<dbReference type="VEuPathDB" id="FungiDB:CIMG_08326"/>
<evidence type="ECO:0000256" key="5">
    <source>
        <dbReference type="SAM" id="MobiDB-lite"/>
    </source>
</evidence>
<feature type="domain" description="Cep57 centrosome microtubule-binding" evidence="6">
    <location>
        <begin position="862"/>
        <end position="938"/>
    </location>
</feature>
<dbReference type="InParanoid" id="J3K597"/>
<evidence type="ECO:0000256" key="4">
    <source>
        <dbReference type="SAM" id="Coils"/>
    </source>
</evidence>
<feature type="domain" description="PPC89 centrosome localisation" evidence="7">
    <location>
        <begin position="422"/>
        <end position="488"/>
    </location>
</feature>
<keyword evidence="3" id="KW-0206">Cytoskeleton</keyword>
<dbReference type="EMBL" id="GG704913">
    <property type="protein sequence ID" value="EAS29580.3"/>
    <property type="molecule type" value="Genomic_DNA"/>
</dbReference>
<dbReference type="OMA" id="MKSDQIY"/>
<feature type="region of interest" description="Disordered" evidence="5">
    <location>
        <begin position="741"/>
        <end position="776"/>
    </location>
</feature>
<protein>
    <recommendedName>
        <fullName evidence="10">Cep57 centrosome microtubule-binding domain-containing protein</fullName>
    </recommendedName>
</protein>
<feature type="region of interest" description="Disordered" evidence="5">
    <location>
        <begin position="1"/>
        <end position="31"/>
    </location>
</feature>
<dbReference type="InterPro" id="IPR025925">
    <property type="entry name" value="PPC89_CLD"/>
</dbReference>
<feature type="compositionally biased region" description="Basic and acidic residues" evidence="5">
    <location>
        <begin position="158"/>
        <end position="170"/>
    </location>
</feature>
<comment type="subcellular location">
    <subcellularLocation>
        <location evidence="1">Cytoplasm</location>
        <location evidence="1">Cytoskeleton</location>
        <location evidence="1">Microtubule organizing center</location>
    </subcellularLocation>
</comment>
<keyword evidence="9" id="KW-1185">Reference proteome</keyword>
<evidence type="ECO:0000256" key="2">
    <source>
        <dbReference type="ARBA" id="ARBA00022490"/>
    </source>
</evidence>
<feature type="compositionally biased region" description="Basic and acidic residues" evidence="5">
    <location>
        <begin position="982"/>
        <end position="996"/>
    </location>
</feature>
<feature type="compositionally biased region" description="Basic residues" evidence="5">
    <location>
        <begin position="596"/>
        <end position="608"/>
    </location>
</feature>
<dbReference type="PANTHER" id="PTHR19336:SF9">
    <property type="entry name" value="SPINDLE POLE BODY PROTEIN PPC89"/>
    <property type="match status" value="1"/>
</dbReference>
<feature type="region of interest" description="Disordered" evidence="5">
    <location>
        <begin position="596"/>
        <end position="648"/>
    </location>
</feature>
<accession>J3K597</accession>
<feature type="region of interest" description="Disordered" evidence="5">
    <location>
        <begin position="494"/>
        <end position="526"/>
    </location>
</feature>
<feature type="region of interest" description="Disordered" evidence="5">
    <location>
        <begin position="830"/>
        <end position="867"/>
    </location>
</feature>
<dbReference type="Proteomes" id="UP000001261">
    <property type="component" value="Unassembled WGS sequence"/>
</dbReference>
<evidence type="ECO:0000313" key="9">
    <source>
        <dbReference type="Proteomes" id="UP000001261"/>
    </source>
</evidence>
<evidence type="ECO:0000256" key="3">
    <source>
        <dbReference type="ARBA" id="ARBA00023212"/>
    </source>
</evidence>
<dbReference type="GeneID" id="4560324"/>
<dbReference type="InterPro" id="IPR024957">
    <property type="entry name" value="Cep57_MT-bd_dom"/>
</dbReference>
<dbReference type="KEGG" id="cim:CIMG_08326"/>
<feature type="compositionally biased region" description="Acidic residues" evidence="5">
    <location>
        <begin position="538"/>
        <end position="548"/>
    </location>
</feature>
<dbReference type="GO" id="GO:0005815">
    <property type="term" value="C:microtubule organizing center"/>
    <property type="evidence" value="ECO:0007669"/>
    <property type="project" value="UniProtKB-SubCell"/>
</dbReference>
<keyword evidence="4" id="KW-0175">Coiled coil</keyword>
<dbReference type="RefSeq" id="XP_001241163.2">
    <property type="nucleotide sequence ID" value="XM_001241162.2"/>
</dbReference>
<dbReference type="OrthoDB" id="76453at2759"/>
<reference evidence="9" key="2">
    <citation type="journal article" date="2010" name="Genome Res.">
        <title>Population genomic sequencing of Coccidioides fungi reveals recent hybridization and transposon control.</title>
        <authorList>
            <person name="Neafsey D.E."/>
            <person name="Barker B.M."/>
            <person name="Sharpton T.J."/>
            <person name="Stajich J.E."/>
            <person name="Park D.J."/>
            <person name="Whiston E."/>
            <person name="Hung C.-Y."/>
            <person name="McMahan C."/>
            <person name="White J."/>
            <person name="Sykes S."/>
            <person name="Heiman D."/>
            <person name="Young S."/>
            <person name="Zeng Q."/>
            <person name="Abouelleil A."/>
            <person name="Aftuck L."/>
            <person name="Bessette D."/>
            <person name="Brown A."/>
            <person name="FitzGerald M."/>
            <person name="Lui A."/>
            <person name="Macdonald J.P."/>
            <person name="Priest M."/>
            <person name="Orbach M.J."/>
            <person name="Galgiani J.N."/>
            <person name="Kirkland T.N."/>
            <person name="Cole G.T."/>
            <person name="Birren B.W."/>
            <person name="Henn M.R."/>
            <person name="Taylor J.W."/>
            <person name="Rounsley S.D."/>
        </authorList>
    </citation>
    <scope>GENOME REANNOTATION</scope>
    <source>
        <strain evidence="9">RS</strain>
    </source>
</reference>
<feature type="region of interest" description="Disordered" evidence="5">
    <location>
        <begin position="153"/>
        <end position="229"/>
    </location>
</feature>
<proteinExistence type="predicted"/>
<sequence>MSPNDHTSTSDVLARSQPSRDSTLSDFDPDNDVLISTQQLANENALKEAEDLDYAIDTSALHRALPHFTDASSSDESEALSIEIGRGGRNIPRTDHTHSSVLSFEDSKLATSPGARREDLPEPQCSRPALRSISNRTVMRNQDNLRKDAQIRHASHVSQKENLDPKELKIRSRRQANSSRRPSRTQRRTLSDMHAKVLESYEGSYLSDERPPTLDGQSKNTRFGSKKGQKHVESIAHAVNNAAGKPYPGIGQNVADFTEENNTDMTGTNDALHETANHESFILPDMPDMSELVSGIYHEGMPAGTRQGRSRTTRFASPPAVTISAASQEHVAFDGVPIPEDEKAIFASLKLLQNKVSSLEKENLLVENRLEELQQENQVLRAERSSRKKREEGKLHMYRRTEDESGRGAATLAVERNNDLGLETANMALQNRLDIANHKIAGHDGNMRRVMKERDTVMNKLGVAYLSCQELRSQNESLRRDNEELRSQLLLLTSMPNVDESNPDALSKAKAHKEETTSRSGSRRRRNSELLDLEFLDEGDLGVEEGPEDPCNGHRKHHRCCHTHDQTLESTQDDALRSKQRQNHYEDLFSLDLSKRCRSKSRERRRGSRSQTGKEKKEPNTSKQRVKRAVMENDSDLSDAEITVESKYPRTDGRNTQDLTFLSFIDRHEIALLRKTLEEERIARKQRRAKETTQVPLKGAARAHFDPLQLDNLTTGSNVQESRIEPQAGREPATNAKLKISEPDTAQARDEMAAPETAQSTRSMPGRRRSQSKAGDMTSAIILPDITLHGVTSKYEAIKVSAAAQRVLDEVASHEKENCFVCHESQKHNPAQESVNLPPIKVPRPIPVSQRRPGPSACGNEPTLRPSQKPSIALASVLKALEDELAHLKMQLTVFQTTYAKHDPSLNKRQRKAMCPKIAILMTEIEKKSDQIYSLYDVLEGQKKHGEEMTEEEVEVTLHSLGIAAPVSRQPNLTERLGQDFQEGKHNTAHEAKLSDSDDEELPWEGFDDTIESTSKAFSAKKPSGY</sequence>
<dbReference type="Pfam" id="PF06657">
    <property type="entry name" value="Cep57_MT_bd"/>
    <property type="match status" value="1"/>
</dbReference>
<feature type="compositionally biased region" description="Acidic residues" evidence="5">
    <location>
        <begin position="997"/>
        <end position="1006"/>
    </location>
</feature>
<organism evidence="8 9">
    <name type="scientific">Coccidioides immitis (strain RS)</name>
    <name type="common">Valley fever fungus</name>
    <dbReference type="NCBI Taxonomy" id="246410"/>
    <lineage>
        <taxon>Eukaryota</taxon>
        <taxon>Fungi</taxon>
        <taxon>Dikarya</taxon>
        <taxon>Ascomycota</taxon>
        <taxon>Pezizomycotina</taxon>
        <taxon>Eurotiomycetes</taxon>
        <taxon>Eurotiomycetidae</taxon>
        <taxon>Onygenales</taxon>
        <taxon>Onygenaceae</taxon>
        <taxon>Coccidioides</taxon>
    </lineage>
</organism>
<keyword evidence="2" id="KW-0963">Cytoplasm</keyword>
<feature type="compositionally biased region" description="Polar residues" evidence="5">
    <location>
        <begin position="1"/>
        <end position="25"/>
    </location>
</feature>
<evidence type="ECO:0008006" key="10">
    <source>
        <dbReference type="Google" id="ProtNLM"/>
    </source>
</evidence>
<feature type="compositionally biased region" description="Basic and acidic residues" evidence="5">
    <location>
        <begin position="189"/>
        <end position="199"/>
    </location>
</feature>
<feature type="region of interest" description="Disordered" evidence="5">
    <location>
        <begin position="85"/>
        <end position="131"/>
    </location>
</feature>